<evidence type="ECO:0000256" key="4">
    <source>
        <dbReference type="SAM" id="Phobius"/>
    </source>
</evidence>
<evidence type="ECO:0000313" key="8">
    <source>
        <dbReference type="Proteomes" id="UP000606490"/>
    </source>
</evidence>
<keyword evidence="8" id="KW-1185">Reference proteome</keyword>
<feature type="domain" description="HAMP" evidence="6">
    <location>
        <begin position="343"/>
        <end position="396"/>
    </location>
</feature>
<proteinExistence type="inferred from homology"/>
<organism evidence="7 8">
    <name type="scientific">Belnapia mucosa</name>
    <dbReference type="NCBI Taxonomy" id="2804532"/>
    <lineage>
        <taxon>Bacteria</taxon>
        <taxon>Pseudomonadati</taxon>
        <taxon>Pseudomonadota</taxon>
        <taxon>Alphaproteobacteria</taxon>
        <taxon>Acetobacterales</taxon>
        <taxon>Roseomonadaceae</taxon>
        <taxon>Belnapia</taxon>
    </lineage>
</organism>
<dbReference type="CDD" id="cd06225">
    <property type="entry name" value="HAMP"/>
    <property type="match status" value="1"/>
</dbReference>
<reference evidence="7 8" key="1">
    <citation type="submission" date="2021-01" db="EMBL/GenBank/DDBJ databases">
        <title>Belnapia mucosa sp. nov. and Belnapia arida sp. nov., isolated from the Tabernas Desert (Almeria, Spain).</title>
        <authorList>
            <person name="Molina-Menor E."/>
            <person name="Vidal-Verdu A."/>
            <person name="Calonge A."/>
            <person name="Satari L."/>
            <person name="Pereto Magraner J."/>
            <person name="Porcar Miralles M."/>
        </authorList>
    </citation>
    <scope>NUCLEOTIDE SEQUENCE [LARGE SCALE GENOMIC DNA]</scope>
    <source>
        <strain evidence="7 8">T6</strain>
    </source>
</reference>
<evidence type="ECO:0000259" key="6">
    <source>
        <dbReference type="PROSITE" id="PS50885"/>
    </source>
</evidence>
<dbReference type="SMART" id="SM00304">
    <property type="entry name" value="HAMP"/>
    <property type="match status" value="1"/>
</dbReference>
<dbReference type="PROSITE" id="PS50111">
    <property type="entry name" value="CHEMOTAXIS_TRANSDUC_2"/>
    <property type="match status" value="1"/>
</dbReference>
<evidence type="ECO:0000256" key="3">
    <source>
        <dbReference type="PROSITE-ProRule" id="PRU00284"/>
    </source>
</evidence>
<keyword evidence="1 3" id="KW-0807">Transducer</keyword>
<comment type="caution">
    <text evidence="7">The sequence shown here is derived from an EMBL/GenBank/DDBJ whole genome shotgun (WGS) entry which is preliminary data.</text>
</comment>
<feature type="domain" description="Methyl-accepting transducer" evidence="5">
    <location>
        <begin position="436"/>
        <end position="665"/>
    </location>
</feature>
<keyword evidence="4" id="KW-1133">Transmembrane helix</keyword>
<dbReference type="PANTHER" id="PTHR32089">
    <property type="entry name" value="METHYL-ACCEPTING CHEMOTAXIS PROTEIN MCPB"/>
    <property type="match status" value="1"/>
</dbReference>
<dbReference type="InterPro" id="IPR004089">
    <property type="entry name" value="MCPsignal_dom"/>
</dbReference>
<keyword evidence="4" id="KW-0472">Membrane</keyword>
<name>A0ABS1V0Y9_9PROT</name>
<evidence type="ECO:0000313" key="7">
    <source>
        <dbReference type="EMBL" id="MBL6455369.1"/>
    </source>
</evidence>
<dbReference type="Gene3D" id="1.10.287.950">
    <property type="entry name" value="Methyl-accepting chemotaxis protein"/>
    <property type="match status" value="1"/>
</dbReference>
<dbReference type="Gene3D" id="1.10.8.500">
    <property type="entry name" value="HAMP domain in histidine kinase"/>
    <property type="match status" value="1"/>
</dbReference>
<dbReference type="Pfam" id="PF00672">
    <property type="entry name" value="HAMP"/>
    <property type="match status" value="1"/>
</dbReference>
<dbReference type="Proteomes" id="UP000606490">
    <property type="component" value="Unassembled WGS sequence"/>
</dbReference>
<dbReference type="Pfam" id="PF00015">
    <property type="entry name" value="MCPsignal"/>
    <property type="match status" value="1"/>
</dbReference>
<gene>
    <name evidence="7" type="ORF">JMJ55_08555</name>
</gene>
<evidence type="ECO:0000256" key="2">
    <source>
        <dbReference type="ARBA" id="ARBA00029447"/>
    </source>
</evidence>
<dbReference type="EMBL" id="JAEUXJ010000003">
    <property type="protein sequence ID" value="MBL6455369.1"/>
    <property type="molecule type" value="Genomic_DNA"/>
</dbReference>
<evidence type="ECO:0000259" key="5">
    <source>
        <dbReference type="PROSITE" id="PS50111"/>
    </source>
</evidence>
<dbReference type="SMART" id="SM00283">
    <property type="entry name" value="MA"/>
    <property type="match status" value="1"/>
</dbReference>
<keyword evidence="4" id="KW-0812">Transmembrane</keyword>
<dbReference type="SUPFAM" id="SSF58104">
    <property type="entry name" value="Methyl-accepting chemotaxis protein (MCP) signaling domain"/>
    <property type="match status" value="1"/>
</dbReference>
<evidence type="ECO:0000256" key="1">
    <source>
        <dbReference type="ARBA" id="ARBA00023224"/>
    </source>
</evidence>
<dbReference type="PROSITE" id="PS50885">
    <property type="entry name" value="HAMP"/>
    <property type="match status" value="1"/>
</dbReference>
<dbReference type="RefSeq" id="WP_202825114.1">
    <property type="nucleotide sequence ID" value="NZ_JAEUXJ010000003.1"/>
</dbReference>
<sequence>MRIGTLFGAAMAAIAAVGIAVGGSLAFGEWQRGAAARQAVRLTEASASLLRLVETLTIERGNYTIRLAVPAAADEATLARLQTIQRNTDAALAAAVTALAADRTGSLVSHRAGIQALGGELEALRGPVMAAVRQPLAERAGSITARPPQAITAMLGKVTAALDAGHRHMAATAQELDGLLRIARSAWDLREAASRRIVPLSTAISSGRALTPADLEAIATAAGALEGGWRTIRDMVGIAATPRLTDAAAEVQRRFFEDADAKFRAMIAAGRTGSAYPMSQAEFTAFATPSMQELLRVRDAALAEVVDRAGEAAAQAEHWFAAISLAVFGFALMLGGLTLLLARRVVTPMVALTGTVQALARGELEVEVPHQARQDEIGQMAAALEVLRAGAQEAARLSATIAAEQAEKMARADRLQAEVRRFEAAMEQGLGAFRTAAAPLEATADGLAAAAEAGRNQAAAMSGAAGSASANVQTVAASTEELAASIADVARQVAASARVARRAAEDAASTNAAVTGLSEAAQRIGEVVGLISSIAGQTNLLALNATIEAARAGEAGKGFAVVAGEVKALAAQTAKATEQIGAQISAMQAETNRAVEAIQGIGRTIEELNGISAQVAAAAEEQAAATQEIGRAVAEAAAGTEEVTRHTASVLDGADRTGAATGELRRASDGLSQQAEALRGTVDGFLAAIRAA</sequence>
<dbReference type="PANTHER" id="PTHR32089:SF112">
    <property type="entry name" value="LYSOZYME-LIKE PROTEIN-RELATED"/>
    <property type="match status" value="1"/>
</dbReference>
<dbReference type="InterPro" id="IPR003660">
    <property type="entry name" value="HAMP_dom"/>
</dbReference>
<protein>
    <submittedName>
        <fullName evidence="7">HAMP domain-containing protein</fullName>
    </submittedName>
</protein>
<feature type="transmembrane region" description="Helical" evidence="4">
    <location>
        <begin position="319"/>
        <end position="342"/>
    </location>
</feature>
<comment type="similarity">
    <text evidence="2">Belongs to the methyl-accepting chemotaxis (MCP) protein family.</text>
</comment>
<accession>A0ABS1V0Y9</accession>